<keyword evidence="2" id="KW-0472">Membrane</keyword>
<dbReference type="Gene3D" id="3.30.450.20">
    <property type="entry name" value="PAS domain"/>
    <property type="match status" value="2"/>
</dbReference>
<accession>A0A4S5EQZ2</accession>
<evidence type="ECO:0000259" key="3">
    <source>
        <dbReference type="PROSITE" id="PS50112"/>
    </source>
</evidence>
<dbReference type="Gene3D" id="3.30.70.270">
    <property type="match status" value="2"/>
</dbReference>
<dbReference type="InterPro" id="IPR035965">
    <property type="entry name" value="PAS-like_dom_sf"/>
</dbReference>
<dbReference type="InterPro" id="IPR029787">
    <property type="entry name" value="Nucleotide_cyclase"/>
</dbReference>
<evidence type="ECO:0000313" key="6">
    <source>
        <dbReference type="Proteomes" id="UP000305282"/>
    </source>
</evidence>
<feature type="domain" description="GGDEF" evidence="4">
    <location>
        <begin position="293"/>
        <end position="425"/>
    </location>
</feature>
<dbReference type="PROSITE" id="PS50112">
    <property type="entry name" value="PAS"/>
    <property type="match status" value="2"/>
</dbReference>
<dbReference type="InterPro" id="IPR013767">
    <property type="entry name" value="PAS_fold"/>
</dbReference>
<evidence type="ECO:0000256" key="1">
    <source>
        <dbReference type="SAM" id="MobiDB-lite"/>
    </source>
</evidence>
<dbReference type="AlphaFoldDB" id="A0A4S5EQZ2"/>
<feature type="non-terminal residue" evidence="5">
    <location>
        <position position="1"/>
    </location>
</feature>
<gene>
    <name evidence="5" type="ORF">E7Y31_09015</name>
</gene>
<feature type="transmembrane region" description="Helical" evidence="2">
    <location>
        <begin position="114"/>
        <end position="133"/>
    </location>
</feature>
<proteinExistence type="predicted"/>
<dbReference type="Pfam" id="PF00990">
    <property type="entry name" value="GGDEF"/>
    <property type="match status" value="3"/>
</dbReference>
<comment type="caution">
    <text evidence="5">The sequence shown here is derived from an EMBL/GenBank/DDBJ whole genome shotgun (WGS) entry which is preliminary data.</text>
</comment>
<dbReference type="NCBIfam" id="TIGR00229">
    <property type="entry name" value="sensory_box"/>
    <property type="match status" value="2"/>
</dbReference>
<keyword evidence="2" id="KW-0812">Transmembrane</keyword>
<feature type="region of interest" description="Disordered" evidence="1">
    <location>
        <begin position="1037"/>
        <end position="1068"/>
    </location>
</feature>
<dbReference type="SMART" id="SM00267">
    <property type="entry name" value="GGDEF"/>
    <property type="match status" value="2"/>
</dbReference>
<keyword evidence="6" id="KW-1185">Reference proteome</keyword>
<feature type="domain" description="PAS" evidence="3">
    <location>
        <begin position="141"/>
        <end position="211"/>
    </location>
</feature>
<feature type="compositionally biased region" description="Polar residues" evidence="1">
    <location>
        <begin position="1042"/>
        <end position="1051"/>
    </location>
</feature>
<feature type="domain" description="PAS" evidence="3">
    <location>
        <begin position="842"/>
        <end position="912"/>
    </location>
</feature>
<dbReference type="InterPro" id="IPR000160">
    <property type="entry name" value="GGDEF_dom"/>
</dbReference>
<dbReference type="SUPFAM" id="SSF55785">
    <property type="entry name" value="PYP-like sensor domain (PAS domain)"/>
    <property type="match status" value="2"/>
</dbReference>
<evidence type="ECO:0000313" key="5">
    <source>
        <dbReference type="EMBL" id="THJ74847.1"/>
    </source>
</evidence>
<dbReference type="NCBIfam" id="TIGR00254">
    <property type="entry name" value="GGDEF"/>
    <property type="match status" value="2"/>
</dbReference>
<dbReference type="OrthoDB" id="8526884at2"/>
<dbReference type="GO" id="GO:0006355">
    <property type="term" value="P:regulation of DNA-templated transcription"/>
    <property type="evidence" value="ECO:0007669"/>
    <property type="project" value="InterPro"/>
</dbReference>
<evidence type="ECO:0000259" key="4">
    <source>
        <dbReference type="PROSITE" id="PS50887"/>
    </source>
</evidence>
<dbReference type="PANTHER" id="PTHR44757:SF2">
    <property type="entry name" value="BIOFILM ARCHITECTURE MAINTENANCE PROTEIN MBAA"/>
    <property type="match status" value="1"/>
</dbReference>
<organism evidence="5 6">
    <name type="scientific">Candidatus Frankia alpina</name>
    <dbReference type="NCBI Taxonomy" id="2699483"/>
    <lineage>
        <taxon>Bacteria</taxon>
        <taxon>Bacillati</taxon>
        <taxon>Actinomycetota</taxon>
        <taxon>Actinomycetes</taxon>
        <taxon>Frankiales</taxon>
        <taxon>Frankiaceae</taxon>
        <taxon>Frankia</taxon>
    </lineage>
</organism>
<keyword evidence="2" id="KW-1133">Transmembrane helix</keyword>
<dbReference type="RefSeq" id="WP_136447777.1">
    <property type="nucleotide sequence ID" value="NZ_SSXH01000165.1"/>
</dbReference>
<feature type="domain" description="GGDEF" evidence="4">
    <location>
        <begin position="998"/>
        <end position="1165"/>
    </location>
</feature>
<dbReference type="SMART" id="SM00091">
    <property type="entry name" value="PAS"/>
    <property type="match status" value="2"/>
</dbReference>
<dbReference type="CDD" id="cd01949">
    <property type="entry name" value="GGDEF"/>
    <property type="match status" value="2"/>
</dbReference>
<dbReference type="PROSITE" id="PS50887">
    <property type="entry name" value="GGDEF"/>
    <property type="match status" value="2"/>
</dbReference>
<reference evidence="5 6" key="1">
    <citation type="submission" date="2019-04" db="EMBL/GenBank/DDBJ databases">
        <title>Draft genome sequences for three unisolated Alnus-infective Frankia Sp+ strains, AgTrS, AiOr and AvVan, the first sequenced Frankia strains able to sporulate in-planta.</title>
        <authorList>
            <person name="Bethencourt L."/>
            <person name="Vautrin F."/>
            <person name="Taib N."/>
            <person name="Dubost A."/>
            <person name="Castro-Garcia L."/>
            <person name="Imbaud O."/>
            <person name="Abrouk D."/>
            <person name="Fournier P."/>
            <person name="Briolay J."/>
            <person name="Nguyen A."/>
            <person name="Normand P."/>
            <person name="Fernandez M.P."/>
            <person name="Brochier-Armanet C."/>
            <person name="Herrera-Belaroussi A."/>
        </authorList>
    </citation>
    <scope>NUCLEOTIDE SEQUENCE [LARGE SCALE GENOMIC DNA]</scope>
    <source>
        <strain evidence="5 6">AvVan</strain>
    </source>
</reference>
<dbReference type="EMBL" id="SSXH01000165">
    <property type="protein sequence ID" value="THJ74847.1"/>
    <property type="molecule type" value="Genomic_DNA"/>
</dbReference>
<name>A0A4S5EQZ2_9ACTN</name>
<dbReference type="InterPro" id="IPR043128">
    <property type="entry name" value="Rev_trsase/Diguanyl_cyclase"/>
</dbReference>
<dbReference type="CDD" id="cd00130">
    <property type="entry name" value="PAS"/>
    <property type="match status" value="2"/>
</dbReference>
<dbReference type="InterPro" id="IPR052155">
    <property type="entry name" value="Biofilm_reg_signaling"/>
</dbReference>
<dbReference type="InterPro" id="IPR000014">
    <property type="entry name" value="PAS"/>
</dbReference>
<dbReference type="SUPFAM" id="SSF55073">
    <property type="entry name" value="Nucleotide cyclase"/>
    <property type="match status" value="3"/>
</dbReference>
<dbReference type="PANTHER" id="PTHR44757">
    <property type="entry name" value="DIGUANYLATE CYCLASE DGCP"/>
    <property type="match status" value="1"/>
</dbReference>
<protein>
    <submittedName>
        <fullName evidence="5">Diguanylate cyclase</fullName>
    </submittedName>
</protein>
<evidence type="ECO:0000256" key="2">
    <source>
        <dbReference type="SAM" id="Phobius"/>
    </source>
</evidence>
<dbReference type="Proteomes" id="UP000305282">
    <property type="component" value="Unassembled WGS sequence"/>
</dbReference>
<dbReference type="Pfam" id="PF00989">
    <property type="entry name" value="PAS"/>
    <property type="match status" value="2"/>
</dbReference>
<feature type="region of interest" description="Disordered" evidence="1">
    <location>
        <begin position="479"/>
        <end position="515"/>
    </location>
</feature>
<sequence>LVSVSAQEINLQLLGGIATVLGTGSGSVSTIDPNGVPIASTNPALPGRRILSAPELRRSLAHGDAPRIWQSSGPSGTTTHITASQPATGYLTYFQQPTNSLYADLRASGDRRNLTLLAVALTGVLCIVFLGLLRAAAAQHCQAGLRALFAAAHDIVLVTDPTGRLTFVSPAIVPLLGHPDEPWLGRMVTELAHPDDATRLLRLIENPTTGSLLDVRLTPASGADRWFDIAARRLPERAGAAEVLITCHAVGERKRQLDQLGYQAGHDVLTGLLNRSTFEEELAATAASPRPAGTSAILFVDLDRFKQVNDSFGHAAGDQVLQTVGARIRSELGAADAGGRFGGDEFGILLRDTDEPAARAVAARIIRAVGQPILVDGYVVRVDASVGLALAGGGPDRPERLLRAADQAMYRAKKAGPGRYAVAMPGPPGAAGETGADGASAVGAGADEFTIAEPLSVTFPDCTVDGIVVPETVGPQVAADQAGAEPAGQPPGPDLEEIADGAAPAPQTGPPSRLDLWWPSRQQRASVRAQLSRAVPLLALSAVILTTTMITLGIENTNRRRAEAQRMADSHALAIRLAGFTADLSQPRRLIDPVSRLPWSLTDPATDARTLAILAAPRMSAADTPLALVDTDGRPRAIEPPGAAVPFPAHSPIWGAARDNGLTVPVLDESGEARIYSIVPVRRAGRSVAFLVLGRTLHGPPGAEIARALGRGNASTATAGTAQNLGMTISIVDGHGRAAISNDATTVGRIVLDPGELRTIRPGHSKRVTARDSHGSPRISVATEIPSSPAPAYLVLRLDYRGTAGPQPNHALSDLLLVAIVVVTVAGLTRAILRQDQAIRRDGARLQTLLHESHDIIINLNRAGCPTFISSAIESLLGYPVQTRIGLPLVELVHPEDRAGMHDFLAERHRGNPASLLDIRLGTADGGYRWFDIEVGVWRPASGPGYLDGGLLLTCHEVGERRQLQEQLRQRATRDPLTGLANRLALTELLDCLARQQTPFTILLVDLDDFKPVNDTFDHQTGDDVLRTIAARLTEVLRSQRGRTPNQPTTDRQTRPPGAVGSTRAQPPDGAVFRLGGDEFVMVLPDIDADALRRTAQRVRETVAAPILSAGHAIVIRATVGLASSRAVGGGGAGPRNPDLVVRHADADMYKAKRAARDRRARFPAAR</sequence>